<gene>
    <name evidence="4" type="ORF">GCM10010361_73550</name>
</gene>
<feature type="region of interest" description="Disordered" evidence="3">
    <location>
        <begin position="209"/>
        <end position="245"/>
    </location>
</feature>
<keyword evidence="1 4" id="KW-0489">Methyltransferase</keyword>
<dbReference type="InterPro" id="IPR029063">
    <property type="entry name" value="SAM-dependent_MTases_sf"/>
</dbReference>
<keyword evidence="5" id="KW-1185">Reference proteome</keyword>
<evidence type="ECO:0000313" key="5">
    <source>
        <dbReference type="Proteomes" id="UP001500909"/>
    </source>
</evidence>
<dbReference type="InterPro" id="IPR003788">
    <property type="entry name" value="NDUFAF7"/>
</dbReference>
<evidence type="ECO:0000256" key="1">
    <source>
        <dbReference type="ARBA" id="ARBA00022603"/>
    </source>
</evidence>
<evidence type="ECO:0000256" key="3">
    <source>
        <dbReference type="SAM" id="MobiDB-lite"/>
    </source>
</evidence>
<dbReference type="Pfam" id="PF02636">
    <property type="entry name" value="Methyltransf_28"/>
    <property type="match status" value="1"/>
</dbReference>
<protein>
    <submittedName>
        <fullName evidence="4">SAM-dependent methyltransferase</fullName>
    </submittedName>
</protein>
<name>A0ABP3LEY0_9ACTN</name>
<dbReference type="Gene3D" id="3.40.50.12710">
    <property type="match status" value="1"/>
</dbReference>
<dbReference type="Proteomes" id="UP001500909">
    <property type="component" value="Unassembled WGS sequence"/>
</dbReference>
<dbReference type="InterPro" id="IPR038375">
    <property type="entry name" value="NDUFAF7_sf"/>
</dbReference>
<comment type="caution">
    <text evidence="4">The sequence shown here is derived from an EMBL/GenBank/DDBJ whole genome shotgun (WGS) entry which is preliminary data.</text>
</comment>
<evidence type="ECO:0000256" key="2">
    <source>
        <dbReference type="ARBA" id="ARBA00022679"/>
    </source>
</evidence>
<proteinExistence type="predicted"/>
<sequence>MDAGEHPARPYREAVTNEWYGWRDATERALYGPGGFYTRTDGPGPAGHFRTSVHASRQYAGAVARLLERVDEALGRPERLDVLDIGAGRGELLSGVLEALDAAAGAAAGGLSARLQAHAVEKAPRPEGLDPRITWRDELPAPGTLTGLVFANEWLDNVPVDVAETDSAGVPRHVLVRPADGAERLGPPVTDEDAAWLSKWWPLGGAAGALSETADAGPGAGAADTPSEPDVAAPEAGAAGAPSDREVAGLQGAGVRAEIGRPRDVAWARAVGTLARGFAVAADYAHVRGTRPPYGTLTGFRDGREVAPVPDGGCDITAHVALDACAAAGGTGALLLTQRAALRALGVDGSRPPLALATTDPAAYLRALGGAGEAAELTDPGGLGAFHWLVQPVGAEAEAVRLSP</sequence>
<keyword evidence="2" id="KW-0808">Transferase</keyword>
<dbReference type="PANTHER" id="PTHR12049:SF7">
    <property type="entry name" value="PROTEIN ARGININE METHYLTRANSFERASE NDUFAF7, MITOCHONDRIAL"/>
    <property type="match status" value="1"/>
</dbReference>
<dbReference type="EMBL" id="BAAABY010000057">
    <property type="protein sequence ID" value="GAA0497248.1"/>
    <property type="molecule type" value="Genomic_DNA"/>
</dbReference>
<dbReference type="SUPFAM" id="SSF53335">
    <property type="entry name" value="S-adenosyl-L-methionine-dependent methyltransferases"/>
    <property type="match status" value="1"/>
</dbReference>
<accession>A0ABP3LEY0</accession>
<feature type="compositionally biased region" description="Low complexity" evidence="3">
    <location>
        <begin position="213"/>
        <end position="242"/>
    </location>
</feature>
<reference evidence="5" key="1">
    <citation type="journal article" date="2019" name="Int. J. Syst. Evol. Microbiol.">
        <title>The Global Catalogue of Microorganisms (GCM) 10K type strain sequencing project: providing services to taxonomists for standard genome sequencing and annotation.</title>
        <authorList>
            <consortium name="The Broad Institute Genomics Platform"/>
            <consortium name="The Broad Institute Genome Sequencing Center for Infectious Disease"/>
            <person name="Wu L."/>
            <person name="Ma J."/>
        </authorList>
    </citation>
    <scope>NUCLEOTIDE SEQUENCE [LARGE SCALE GENOMIC DNA]</scope>
    <source>
        <strain evidence="5">JCM 4805</strain>
    </source>
</reference>
<dbReference type="GO" id="GO:0008168">
    <property type="term" value="F:methyltransferase activity"/>
    <property type="evidence" value="ECO:0007669"/>
    <property type="project" value="UniProtKB-KW"/>
</dbReference>
<organism evidence="4 5">
    <name type="scientific">Streptomyces olivaceiscleroticus</name>
    <dbReference type="NCBI Taxonomy" id="68245"/>
    <lineage>
        <taxon>Bacteria</taxon>
        <taxon>Bacillati</taxon>
        <taxon>Actinomycetota</taxon>
        <taxon>Actinomycetes</taxon>
        <taxon>Kitasatosporales</taxon>
        <taxon>Streptomycetaceae</taxon>
        <taxon>Streptomyces</taxon>
    </lineage>
</organism>
<dbReference type="PANTHER" id="PTHR12049">
    <property type="entry name" value="PROTEIN ARGININE METHYLTRANSFERASE NDUFAF7, MITOCHONDRIAL"/>
    <property type="match status" value="1"/>
</dbReference>
<evidence type="ECO:0000313" key="4">
    <source>
        <dbReference type="EMBL" id="GAA0497248.1"/>
    </source>
</evidence>
<dbReference type="GO" id="GO:0032259">
    <property type="term" value="P:methylation"/>
    <property type="evidence" value="ECO:0007669"/>
    <property type="project" value="UniProtKB-KW"/>
</dbReference>